<dbReference type="PRINTS" id="PR01900">
    <property type="entry name" value="YIDCPROTEIN"/>
</dbReference>
<dbReference type="InterPro" id="IPR038221">
    <property type="entry name" value="YidC_periplasmic_sf"/>
</dbReference>
<protein>
    <recommendedName>
        <fullName evidence="3 13">Membrane protein insertase YidC</fullName>
    </recommendedName>
    <alternativeName>
        <fullName evidence="12 13">Foldase YidC</fullName>
    </alternativeName>
    <alternativeName>
        <fullName evidence="11 13">Membrane integrase YidC</fullName>
    </alternativeName>
    <alternativeName>
        <fullName evidence="13">Membrane protein YidC</fullName>
    </alternativeName>
</protein>
<feature type="domain" description="Membrane insertase YidC/Oxa/ALB C-terminal" evidence="16">
    <location>
        <begin position="419"/>
        <end position="624"/>
    </location>
</feature>
<keyword evidence="4 13" id="KW-0813">Transport</keyword>
<dbReference type="EMBL" id="CP019633">
    <property type="protein sequence ID" value="AQQ08612.1"/>
    <property type="molecule type" value="Genomic_DNA"/>
</dbReference>
<dbReference type="PANTHER" id="PTHR12428:SF65">
    <property type="entry name" value="CYTOCHROME C OXIDASE ASSEMBLY PROTEIN COX18, MITOCHONDRIAL"/>
    <property type="match status" value="1"/>
</dbReference>
<dbReference type="KEGG" id="pbu:L21SP3_00399"/>
<evidence type="ECO:0000256" key="3">
    <source>
        <dbReference type="ARBA" id="ARBA00015325"/>
    </source>
</evidence>
<evidence type="ECO:0000256" key="11">
    <source>
        <dbReference type="ARBA" id="ARBA00033245"/>
    </source>
</evidence>
<evidence type="ECO:0000256" key="10">
    <source>
        <dbReference type="ARBA" id="ARBA00023186"/>
    </source>
</evidence>
<keyword evidence="10 13" id="KW-0143">Chaperone</keyword>
<evidence type="ECO:0000256" key="15">
    <source>
        <dbReference type="SAM" id="SignalP"/>
    </source>
</evidence>
<dbReference type="Pfam" id="PF02096">
    <property type="entry name" value="60KD_IMP"/>
    <property type="match status" value="1"/>
</dbReference>
<comment type="function">
    <text evidence="13">Required for the insertion and/or proper folding and/or complex formation of integral membrane proteins into the membrane. Involved in integration of membrane proteins that insert both dependently and independently of the Sec translocase complex, as well as at least some lipoproteins. Aids folding of multispanning membrane proteins.</text>
</comment>
<comment type="subcellular location">
    <subcellularLocation>
        <location evidence="1">Cell inner membrane</location>
        <topology evidence="1">Multi-pass membrane protein</topology>
    </subcellularLocation>
    <subcellularLocation>
        <location evidence="13">Cell membrane</location>
        <topology evidence="13">Multi-pass membrane protein</topology>
    </subcellularLocation>
</comment>
<dbReference type="Proteomes" id="UP000188273">
    <property type="component" value="Chromosome"/>
</dbReference>
<feature type="region of interest" description="Disordered" evidence="14">
    <location>
        <begin position="628"/>
        <end position="655"/>
    </location>
</feature>
<gene>
    <name evidence="13 17" type="primary">yidC</name>
    <name evidence="17" type="ORF">L21SP3_00399</name>
</gene>
<keyword evidence="7 13" id="KW-0653">Protein transport</keyword>
<dbReference type="CDD" id="cd20070">
    <property type="entry name" value="5TM_YidC_Alb3"/>
    <property type="match status" value="1"/>
</dbReference>
<dbReference type="InterPro" id="IPR047196">
    <property type="entry name" value="YidC_ALB_C"/>
</dbReference>
<evidence type="ECO:0000256" key="1">
    <source>
        <dbReference type="ARBA" id="ARBA00004429"/>
    </source>
</evidence>
<dbReference type="STRING" id="1940790.L21SP3_00399"/>
<dbReference type="GO" id="GO:0015031">
    <property type="term" value="P:protein transport"/>
    <property type="evidence" value="ECO:0007669"/>
    <property type="project" value="UniProtKB-KW"/>
</dbReference>
<keyword evidence="6 13" id="KW-0812">Transmembrane</keyword>
<evidence type="ECO:0000313" key="18">
    <source>
        <dbReference type="Proteomes" id="UP000188273"/>
    </source>
</evidence>
<dbReference type="Gene3D" id="2.70.98.90">
    <property type="match status" value="1"/>
</dbReference>
<dbReference type="InterPro" id="IPR028055">
    <property type="entry name" value="YidC/Oxa/ALB_C"/>
</dbReference>
<dbReference type="OrthoDB" id="9780552at2"/>
<dbReference type="NCBIfam" id="TIGR03592">
    <property type="entry name" value="yidC_oxa1_cterm"/>
    <property type="match status" value="1"/>
</dbReference>
<evidence type="ECO:0000256" key="14">
    <source>
        <dbReference type="SAM" id="MobiDB-lite"/>
    </source>
</evidence>
<organism evidence="17 18">
    <name type="scientific">Sedimentisphaera cyanobacteriorum</name>
    <dbReference type="NCBI Taxonomy" id="1940790"/>
    <lineage>
        <taxon>Bacteria</taxon>
        <taxon>Pseudomonadati</taxon>
        <taxon>Planctomycetota</taxon>
        <taxon>Phycisphaerae</taxon>
        <taxon>Sedimentisphaerales</taxon>
        <taxon>Sedimentisphaeraceae</taxon>
        <taxon>Sedimentisphaera</taxon>
    </lineage>
</organism>
<evidence type="ECO:0000256" key="8">
    <source>
        <dbReference type="ARBA" id="ARBA00022989"/>
    </source>
</evidence>
<comment type="subunit">
    <text evidence="13">Interacts with the Sec translocase complex via SecD. Specifically interacts with transmembrane segments of nascent integral membrane proteins during membrane integration.</text>
</comment>
<dbReference type="InterPro" id="IPR001708">
    <property type="entry name" value="YidC/ALB3/OXA1/COX18"/>
</dbReference>
<proteinExistence type="inferred from homology"/>
<comment type="similarity">
    <text evidence="2 13">Belongs to the OXA1/ALB3/YidC family. Type 1 subfamily.</text>
</comment>
<dbReference type="GO" id="GO:0005886">
    <property type="term" value="C:plasma membrane"/>
    <property type="evidence" value="ECO:0007669"/>
    <property type="project" value="UniProtKB-SubCell"/>
</dbReference>
<keyword evidence="9 13" id="KW-0472">Membrane</keyword>
<feature type="transmembrane region" description="Helical" evidence="13">
    <location>
        <begin position="591"/>
        <end position="610"/>
    </location>
</feature>
<sequence length="655" mass="73816" precursor="true">MNNKAYNIYSPDKTLGKLLLLLAAVLFTASAAFSAENEGQTDGEENSGRPEIDFTKLSASGEEQRDYILGSVQKDSPYQFELQLTNEGASIKYARLNGYYKRGSEEDPFLALAPVSRLEAGKAYSLKNTYLWFKGIPGRFPLGKLNWKAGQVKRNDKGSESLSFTAVLSSEGFGEVLRIKKTFLLLPEKQHFEVYFTLENLSDQVLKPVFQVHGPVGFIREGVRMDGRSIVSAFYEGEEGDKIKSSKIELKTARKAEIDYMNTGIEKELEDVQIKAPKGAGKFNWIANGNKYFTCILKPITKDCRVLPDRARYYDSKLIKGKSEGDQPNTNGTESLAYLLKFDDITLQPAGSENSKQIIKMITYLGPKEKSIFENEPIYKKLHFIHAIDFRACCGNLFRPITFAILAFMNFCYGFIPNYGIIIIILVFLVRLILHPLTKKGQVSMMKMSKLGPQVEEIKKKYKDTPKEMNQHVMQLYKDQGASPMLGFVPMLIQMPIWVSLYSAIYSSVDLRGAGFLPFWITDLSSPDALITFSPFTIPFIGIEIGSFNLLPLLLSVALFMQQKLMSTAQPGATSPEVAQQQKIMRIMMPILMLVFLYKAPSGLNLYIMASSFGGVFEQKVIRKHIKEQDDKDKRVVVPANRKGGKKRKPKPKQY</sequence>
<name>A0A1Q2HMC4_9BACT</name>
<evidence type="ECO:0000256" key="5">
    <source>
        <dbReference type="ARBA" id="ARBA00022475"/>
    </source>
</evidence>
<evidence type="ECO:0000256" key="4">
    <source>
        <dbReference type="ARBA" id="ARBA00022448"/>
    </source>
</evidence>
<evidence type="ECO:0000256" key="2">
    <source>
        <dbReference type="ARBA" id="ARBA00010527"/>
    </source>
</evidence>
<accession>A0A1Q2HMC4</accession>
<keyword evidence="8 13" id="KW-1133">Transmembrane helix</keyword>
<evidence type="ECO:0000256" key="12">
    <source>
        <dbReference type="ARBA" id="ARBA00033342"/>
    </source>
</evidence>
<evidence type="ECO:0000256" key="7">
    <source>
        <dbReference type="ARBA" id="ARBA00022927"/>
    </source>
</evidence>
<feature type="signal peptide" evidence="15">
    <location>
        <begin position="1"/>
        <end position="34"/>
    </location>
</feature>
<dbReference type="RefSeq" id="WP_077539092.1">
    <property type="nucleotide sequence ID" value="NZ_CP019633.1"/>
</dbReference>
<feature type="transmembrane region" description="Helical" evidence="13">
    <location>
        <begin position="529"/>
        <end position="560"/>
    </location>
</feature>
<keyword evidence="18" id="KW-1185">Reference proteome</keyword>
<evidence type="ECO:0000313" key="17">
    <source>
        <dbReference type="EMBL" id="AQQ08612.1"/>
    </source>
</evidence>
<dbReference type="InterPro" id="IPR019998">
    <property type="entry name" value="Membr_insert_YidC"/>
</dbReference>
<dbReference type="HAMAP" id="MF_01810">
    <property type="entry name" value="YidC_type1"/>
    <property type="match status" value="1"/>
</dbReference>
<feature type="compositionally biased region" description="Basic residues" evidence="14">
    <location>
        <begin position="643"/>
        <end position="655"/>
    </location>
</feature>
<dbReference type="AlphaFoldDB" id="A0A1Q2HMC4"/>
<evidence type="ECO:0000256" key="6">
    <source>
        <dbReference type="ARBA" id="ARBA00022692"/>
    </source>
</evidence>
<evidence type="ECO:0000256" key="9">
    <source>
        <dbReference type="ARBA" id="ARBA00023136"/>
    </source>
</evidence>
<dbReference type="GO" id="GO:0051205">
    <property type="term" value="P:protein insertion into membrane"/>
    <property type="evidence" value="ECO:0007669"/>
    <property type="project" value="TreeGrafter"/>
</dbReference>
<feature type="transmembrane region" description="Helical" evidence="13">
    <location>
        <begin position="485"/>
        <end position="509"/>
    </location>
</feature>
<dbReference type="PANTHER" id="PTHR12428">
    <property type="entry name" value="OXA1"/>
    <property type="match status" value="1"/>
</dbReference>
<feature type="transmembrane region" description="Helical" evidence="13">
    <location>
        <begin position="401"/>
        <end position="434"/>
    </location>
</feature>
<evidence type="ECO:0000256" key="13">
    <source>
        <dbReference type="HAMAP-Rule" id="MF_01810"/>
    </source>
</evidence>
<reference evidence="18" key="1">
    <citation type="submission" date="2017-02" db="EMBL/GenBank/DDBJ databases">
        <title>Comparative genomics and description of representatives of a novel lineage of planctomycetes thriving in anoxic sediments.</title>
        <authorList>
            <person name="Spring S."/>
            <person name="Bunk B."/>
            <person name="Sproer C."/>
            <person name="Klenk H.-P."/>
        </authorList>
    </citation>
    <scope>NUCLEOTIDE SEQUENCE [LARGE SCALE GENOMIC DNA]</scope>
    <source>
        <strain evidence="18">L21-RPul-D3</strain>
    </source>
</reference>
<keyword evidence="15" id="KW-0732">Signal</keyword>
<feature type="chain" id="PRO_5010250099" description="Membrane protein insertase YidC" evidence="15">
    <location>
        <begin position="35"/>
        <end position="655"/>
    </location>
</feature>
<keyword evidence="5 13" id="KW-1003">Cell membrane</keyword>
<dbReference type="GO" id="GO:0032977">
    <property type="term" value="F:membrane insertase activity"/>
    <property type="evidence" value="ECO:0007669"/>
    <property type="project" value="InterPro"/>
</dbReference>
<evidence type="ECO:0000259" key="16">
    <source>
        <dbReference type="Pfam" id="PF02096"/>
    </source>
</evidence>